<evidence type="ECO:0000313" key="2">
    <source>
        <dbReference type="Proteomes" id="UP000077275"/>
    </source>
</evidence>
<proteinExistence type="predicted"/>
<reference evidence="1 2" key="1">
    <citation type="submission" date="2016-04" db="EMBL/GenBank/DDBJ databases">
        <title>Genome sequence of Methanobrevibacter cuticularis DSM 11139.</title>
        <authorList>
            <person name="Poehlein A."/>
            <person name="Seedorf H."/>
            <person name="Daniel R."/>
        </authorList>
    </citation>
    <scope>NUCLEOTIDE SEQUENCE [LARGE SCALE GENOMIC DNA]</scope>
    <source>
        <strain evidence="1 2">DSM 11139</strain>
    </source>
</reference>
<organism evidence="1 2">
    <name type="scientific">Methanobrevibacter cuticularis</name>
    <dbReference type="NCBI Taxonomy" id="47311"/>
    <lineage>
        <taxon>Archaea</taxon>
        <taxon>Methanobacteriati</taxon>
        <taxon>Methanobacteriota</taxon>
        <taxon>Methanomada group</taxon>
        <taxon>Methanobacteria</taxon>
        <taxon>Methanobacteriales</taxon>
        <taxon>Methanobacteriaceae</taxon>
        <taxon>Methanobrevibacter</taxon>
    </lineage>
</organism>
<evidence type="ECO:0000313" key="1">
    <source>
        <dbReference type="EMBL" id="KZX17533.1"/>
    </source>
</evidence>
<keyword evidence="2" id="KW-1185">Reference proteome</keyword>
<accession>A0A166FCG9</accession>
<dbReference type="RefSeq" id="WP_067257659.1">
    <property type="nucleotide sequence ID" value="NZ_LWMW01000033.1"/>
</dbReference>
<gene>
    <name evidence="1" type="ORF">MBCUT_02080</name>
</gene>
<dbReference type="PATRIC" id="fig|47311.3.peg.224"/>
<dbReference type="Proteomes" id="UP000077275">
    <property type="component" value="Unassembled WGS sequence"/>
</dbReference>
<name>A0A166FCG9_9EURY</name>
<comment type="caution">
    <text evidence="1">The sequence shown here is derived from an EMBL/GenBank/DDBJ whole genome shotgun (WGS) entry which is preliminary data.</text>
</comment>
<dbReference type="AlphaFoldDB" id="A0A166FCG9"/>
<dbReference type="EMBL" id="LWMW01000033">
    <property type="protein sequence ID" value="KZX17533.1"/>
    <property type="molecule type" value="Genomic_DNA"/>
</dbReference>
<sequence length="374" mass="43809">MPKKDTLKIQEKIRELGEKLGFISVTEETLHENNSYVPEYDVVWYLDLEKHLNLENIKEFFKEDPEMFEQIKRLPFAGFEIEGSSTNSKYQLGNFLNLYSGKFIYNFVIVNNNGHSERDIYRRGMKIKHYFAENSGDKNIIFLDTAQFDESIERLSYFDMNIQKCDESMDSRSRFGGETKSEDIYKKISPFLETDLIVKQNYSSIIPKIKHKILKRVGKHVNPNSDDKFPLFFLKQEYYKFPDKNEVSKARQQRDNFYIPKLDLVLGFNAPKGFVSWLLKISESMKNDYVHYPILFGLKEKLISINELFIPLISMEIETSVSKHANGGVYNMSKNSFMGILVTKSTDKSMAKNHVTFFKNELGLNNILNYYVDM</sequence>
<dbReference type="STRING" id="47311.MBCUT_02080"/>
<protein>
    <submittedName>
        <fullName evidence="1">Uncharacterized protein</fullName>
    </submittedName>
</protein>